<dbReference type="InterPro" id="IPR050223">
    <property type="entry name" value="D-isomer_2-hydroxyacid_DH"/>
</dbReference>
<dbReference type="InterPro" id="IPR006139">
    <property type="entry name" value="D-isomer_2_OHA_DH_cat_dom"/>
</dbReference>
<sequence length="323" mass="34958">MSGSTVFISKTIPLRGLERLKENCQVKLREDETPIPLEEYKRSVVGMDALFIHPPAPINKEILDLAGPQLKVVGTMSVGLDHVDLEECRRRGVKVGYTPEVLTKAVAEMTVGLTLATARRYEEAMRSVHNGVWGTRWENALWMAGQQISDSVVGIVGLGRIGLAVARRLKAFEPSRILYCGNSPKQGGVDIGAEFVSFEELLSASDFVIATCAISEKTKGLFNESAFKQMKNNAVFINVTRGVLVDQEALFQALTTNQIAAAGLDVTTPEPLPTNHKLLSLPNCTVTPHLGSATSSTRNAMCDLTVDNILAGLRGQQLPSPAC</sequence>
<evidence type="ECO:0000313" key="5">
    <source>
        <dbReference type="Proteomes" id="UP000694888"/>
    </source>
</evidence>
<organism evidence="5 6">
    <name type="scientific">Aplysia californica</name>
    <name type="common">California sea hare</name>
    <dbReference type="NCBI Taxonomy" id="6500"/>
    <lineage>
        <taxon>Eukaryota</taxon>
        <taxon>Metazoa</taxon>
        <taxon>Spiralia</taxon>
        <taxon>Lophotrochozoa</taxon>
        <taxon>Mollusca</taxon>
        <taxon>Gastropoda</taxon>
        <taxon>Heterobranchia</taxon>
        <taxon>Euthyneura</taxon>
        <taxon>Tectipleura</taxon>
        <taxon>Aplysiida</taxon>
        <taxon>Aplysioidea</taxon>
        <taxon>Aplysiidae</taxon>
        <taxon>Aplysia</taxon>
    </lineage>
</organism>
<dbReference type="GeneID" id="101862302"/>
<keyword evidence="1 2" id="KW-0560">Oxidoreductase</keyword>
<dbReference type="PANTHER" id="PTHR10996">
    <property type="entry name" value="2-HYDROXYACID DEHYDROGENASE-RELATED"/>
    <property type="match status" value="1"/>
</dbReference>
<dbReference type="Proteomes" id="UP000694888">
    <property type="component" value="Unplaced"/>
</dbReference>
<dbReference type="RefSeq" id="XP_005108430.1">
    <property type="nucleotide sequence ID" value="XM_005108373.3"/>
</dbReference>
<dbReference type="Gene3D" id="3.40.50.720">
    <property type="entry name" value="NAD(P)-binding Rossmann-like Domain"/>
    <property type="match status" value="2"/>
</dbReference>
<dbReference type="PANTHER" id="PTHR10996:SF277">
    <property type="entry name" value="GLYOXYLATE REDUCTASE_HYDROXYPYRUVATE REDUCTASE"/>
    <property type="match status" value="1"/>
</dbReference>
<dbReference type="SUPFAM" id="SSF52283">
    <property type="entry name" value="Formate/glycerate dehydrogenase catalytic domain-like"/>
    <property type="match status" value="1"/>
</dbReference>
<name>A0ABM0K4C0_APLCA</name>
<gene>
    <name evidence="6" type="primary">LOC101862302</name>
</gene>
<keyword evidence="5" id="KW-1185">Reference proteome</keyword>
<dbReference type="InterPro" id="IPR006140">
    <property type="entry name" value="D-isomer_DH_NAD-bd"/>
</dbReference>
<protein>
    <submittedName>
        <fullName evidence="6">Glyoxylate reductase/hydroxypyruvate reductase</fullName>
    </submittedName>
</protein>
<dbReference type="CDD" id="cd05301">
    <property type="entry name" value="GDH"/>
    <property type="match status" value="1"/>
</dbReference>
<proteinExistence type="inferred from homology"/>
<evidence type="ECO:0000256" key="1">
    <source>
        <dbReference type="ARBA" id="ARBA00023002"/>
    </source>
</evidence>
<dbReference type="PROSITE" id="PS00671">
    <property type="entry name" value="D_2_HYDROXYACID_DH_3"/>
    <property type="match status" value="1"/>
</dbReference>
<dbReference type="InterPro" id="IPR036291">
    <property type="entry name" value="NAD(P)-bd_dom_sf"/>
</dbReference>
<feature type="domain" description="D-isomer specific 2-hydroxyacid dehydrogenase catalytic" evidence="3">
    <location>
        <begin position="6"/>
        <end position="320"/>
    </location>
</feature>
<evidence type="ECO:0000256" key="2">
    <source>
        <dbReference type="RuleBase" id="RU003719"/>
    </source>
</evidence>
<feature type="domain" description="D-isomer specific 2-hydroxyacid dehydrogenase NAD-binding" evidence="4">
    <location>
        <begin position="112"/>
        <end position="291"/>
    </location>
</feature>
<evidence type="ECO:0000259" key="4">
    <source>
        <dbReference type="Pfam" id="PF02826"/>
    </source>
</evidence>
<dbReference type="Pfam" id="PF00389">
    <property type="entry name" value="2-Hacid_dh"/>
    <property type="match status" value="1"/>
</dbReference>
<evidence type="ECO:0000313" key="6">
    <source>
        <dbReference type="RefSeq" id="XP_005108430.1"/>
    </source>
</evidence>
<dbReference type="InterPro" id="IPR029753">
    <property type="entry name" value="D-isomer_DH_CS"/>
</dbReference>
<accession>A0ABM0K4C0</accession>
<dbReference type="SUPFAM" id="SSF51735">
    <property type="entry name" value="NAD(P)-binding Rossmann-fold domains"/>
    <property type="match status" value="1"/>
</dbReference>
<dbReference type="Pfam" id="PF02826">
    <property type="entry name" value="2-Hacid_dh_C"/>
    <property type="match status" value="1"/>
</dbReference>
<reference evidence="6" key="1">
    <citation type="submission" date="2025-08" db="UniProtKB">
        <authorList>
            <consortium name="RefSeq"/>
        </authorList>
    </citation>
    <scope>IDENTIFICATION</scope>
</reference>
<evidence type="ECO:0000259" key="3">
    <source>
        <dbReference type="Pfam" id="PF00389"/>
    </source>
</evidence>
<comment type="similarity">
    <text evidence="2">Belongs to the D-isomer specific 2-hydroxyacid dehydrogenase family.</text>
</comment>